<accession>A0AAX3W3Z5</accession>
<evidence type="ECO:0000259" key="4">
    <source>
        <dbReference type="Pfam" id="PF01965"/>
    </source>
</evidence>
<protein>
    <submittedName>
        <fullName evidence="5">Type 1 glutamine amidotransferase domain-containing protein</fullName>
    </submittedName>
</protein>
<gene>
    <name evidence="5" type="ORF">PYH69_14550</name>
</gene>
<dbReference type="GO" id="GO:0019172">
    <property type="term" value="F:glyoxalase III activity"/>
    <property type="evidence" value="ECO:0007669"/>
    <property type="project" value="TreeGrafter"/>
</dbReference>
<dbReference type="CDD" id="cd03141">
    <property type="entry name" value="GATase1_Hsp31_like"/>
    <property type="match status" value="1"/>
</dbReference>
<keyword evidence="2" id="KW-0456">Lyase</keyword>
<comment type="similarity">
    <text evidence="3">Belongs to the peptidase C56 family. HSP31-like subfamily.</text>
</comment>
<dbReference type="GO" id="GO:0019243">
    <property type="term" value="P:methylglyoxal catabolic process to D-lactate via S-lactoyl-glutathione"/>
    <property type="evidence" value="ECO:0007669"/>
    <property type="project" value="TreeGrafter"/>
</dbReference>
<keyword evidence="1" id="KW-0346">Stress response</keyword>
<dbReference type="PANTHER" id="PTHR48094:SF11">
    <property type="entry name" value="GLUTATHIONE-INDEPENDENT GLYOXALASE HSP31-RELATED"/>
    <property type="match status" value="1"/>
</dbReference>
<dbReference type="InterPro" id="IPR050325">
    <property type="entry name" value="Prot/Nucl_acid_deglycase"/>
</dbReference>
<proteinExistence type="inferred from homology"/>
<dbReference type="EMBL" id="CP118848">
    <property type="protein sequence ID" value="WHI59897.1"/>
    <property type="molecule type" value="Genomic_DNA"/>
</dbReference>
<dbReference type="InterPro" id="IPR002818">
    <property type="entry name" value="DJ-1/PfpI"/>
</dbReference>
<dbReference type="AlphaFoldDB" id="A0AAX3W3Z5"/>
<dbReference type="PANTHER" id="PTHR48094">
    <property type="entry name" value="PROTEIN/NUCLEIC ACID DEGLYCASE DJ-1-RELATED"/>
    <property type="match status" value="1"/>
</dbReference>
<evidence type="ECO:0000313" key="6">
    <source>
        <dbReference type="Proteomes" id="UP001223261"/>
    </source>
</evidence>
<keyword evidence="5" id="KW-0315">Glutamine amidotransferase</keyword>
<feature type="domain" description="DJ-1/PfpI" evidence="4">
    <location>
        <begin position="69"/>
        <end position="216"/>
    </location>
</feature>
<dbReference type="Gene3D" id="3.40.50.880">
    <property type="match status" value="1"/>
</dbReference>
<evidence type="ECO:0000256" key="3">
    <source>
        <dbReference type="ARBA" id="ARBA00038493"/>
    </source>
</evidence>
<dbReference type="GO" id="GO:0005737">
    <property type="term" value="C:cytoplasm"/>
    <property type="evidence" value="ECO:0007669"/>
    <property type="project" value="TreeGrafter"/>
</dbReference>
<dbReference type="RefSeq" id="WP_282862144.1">
    <property type="nucleotide sequence ID" value="NZ_CP118848.1"/>
</dbReference>
<dbReference type="Pfam" id="PF01965">
    <property type="entry name" value="DJ-1_PfpI"/>
    <property type="match status" value="1"/>
</dbReference>
<evidence type="ECO:0000256" key="2">
    <source>
        <dbReference type="ARBA" id="ARBA00023239"/>
    </source>
</evidence>
<evidence type="ECO:0000256" key="1">
    <source>
        <dbReference type="ARBA" id="ARBA00023016"/>
    </source>
</evidence>
<organism evidence="5 6">
    <name type="scientific">Mammaliicoccus lentus</name>
    <name type="common">Staphylococcus lentus</name>
    <dbReference type="NCBI Taxonomy" id="42858"/>
    <lineage>
        <taxon>Bacteria</taxon>
        <taxon>Bacillati</taxon>
        <taxon>Bacillota</taxon>
        <taxon>Bacilli</taxon>
        <taxon>Bacillales</taxon>
        <taxon>Staphylococcaceae</taxon>
        <taxon>Mammaliicoccus</taxon>
    </lineage>
</organism>
<dbReference type="InterPro" id="IPR029062">
    <property type="entry name" value="Class_I_gatase-like"/>
</dbReference>
<name>A0AAX3W3Z5_MAMLE</name>
<dbReference type="Proteomes" id="UP001223261">
    <property type="component" value="Chromosome"/>
</dbReference>
<evidence type="ECO:0000313" key="5">
    <source>
        <dbReference type="EMBL" id="WHI59897.1"/>
    </source>
</evidence>
<reference evidence="5" key="1">
    <citation type="journal article" date="2023" name="Antibiotics">
        <title>Prevalence and Molecular Characterization of Methicillin-Resistant Staphylococci (MRS) and Mammaliicocci (MRM) in Dromedary Camels from Algeria: First Detection of SCCmec-mecC Hybrid in Methicillin-Resistant Mammaliicoccus lentus.</title>
        <authorList>
            <person name="Belhout C."/>
            <person name="Boyen F."/>
            <person name="Vereecke N."/>
            <person name="Theuns S."/>
            <person name="Taibi N."/>
            <person name="Stegger M."/>
            <person name="de la Fe-Rodriguez P.Y."/>
            <person name="Bouayad L."/>
            <person name="Elgroud R."/>
            <person name="Butaye P."/>
        </authorList>
    </citation>
    <scope>NUCLEOTIDE SEQUENCE</scope>
    <source>
        <strain evidence="5">7048</strain>
    </source>
</reference>
<dbReference type="SUPFAM" id="SSF52317">
    <property type="entry name" value="Class I glutamine amidotransferase-like"/>
    <property type="match status" value="1"/>
</dbReference>
<sequence>MKRIMIVNTSSDVFEGTQVPTGLWLGELVHFYEHFKSDDYQVDFFNITGGNTPLDPMSLGKVMLDKTTKAYYQNKDFMNKLKYSQSISEANAAQYDAIYFTGGHGVMYDFPDNEDAKKAINEIYKKGGVVSAVCHGIAGLLNVKNEKGRFLIDQKKITGFSNLEELLANKMKIVPFKLEDELKVQGARYEKSYIPFRPKVVVDGQIVTGQNPQSANLVGATVKELLS</sequence>